<dbReference type="Gene3D" id="3.40.50.300">
    <property type="entry name" value="P-loop containing nucleotide triphosphate hydrolases"/>
    <property type="match status" value="1"/>
</dbReference>
<dbReference type="EMBL" id="BMJJ01000001">
    <property type="protein sequence ID" value="GGD04720.1"/>
    <property type="molecule type" value="Genomic_DNA"/>
</dbReference>
<dbReference type="PANTHER" id="PTHR43873:SF1">
    <property type="entry name" value="COBYRINATE A,C-DIAMIDE SYNTHASE"/>
    <property type="match status" value="1"/>
</dbReference>
<evidence type="ECO:0000256" key="4">
    <source>
        <dbReference type="ARBA" id="ARBA00022598"/>
    </source>
</evidence>
<evidence type="ECO:0000259" key="10">
    <source>
        <dbReference type="Pfam" id="PF01656"/>
    </source>
</evidence>
<dbReference type="GO" id="GO:0005524">
    <property type="term" value="F:ATP binding"/>
    <property type="evidence" value="ECO:0007669"/>
    <property type="project" value="UniProtKB-UniRule"/>
</dbReference>
<protein>
    <recommendedName>
        <fullName evidence="9">Hydrogenobyrinate a,c-diamide synthase</fullName>
        <ecNumber evidence="9">6.3.5.9</ecNumber>
    </recommendedName>
    <alternativeName>
        <fullName evidence="9">Hydrogenobyrinic acid a,c-diamide synthase</fullName>
    </alternativeName>
</protein>
<dbReference type="NCBIfam" id="NF002204">
    <property type="entry name" value="PRK01077.1"/>
    <property type="match status" value="1"/>
</dbReference>
<evidence type="ECO:0000256" key="3">
    <source>
        <dbReference type="ARBA" id="ARBA00022573"/>
    </source>
</evidence>
<reference evidence="12" key="1">
    <citation type="journal article" date="2014" name="Int. J. Syst. Evol. Microbiol.">
        <title>Complete genome sequence of Corynebacterium casei LMG S-19264T (=DSM 44701T), isolated from a smear-ripened cheese.</title>
        <authorList>
            <consortium name="US DOE Joint Genome Institute (JGI-PGF)"/>
            <person name="Walter F."/>
            <person name="Albersmeier A."/>
            <person name="Kalinowski J."/>
            <person name="Ruckert C."/>
        </authorList>
    </citation>
    <scope>NUCLEOTIDE SEQUENCE</scope>
    <source>
        <strain evidence="12">CGMCC 1.15493</strain>
    </source>
</reference>
<dbReference type="NCBIfam" id="TIGR00379">
    <property type="entry name" value="cobB"/>
    <property type="match status" value="1"/>
</dbReference>
<dbReference type="RefSeq" id="WP_188848911.1">
    <property type="nucleotide sequence ID" value="NZ_BMJJ01000001.1"/>
</dbReference>
<organism evidence="12 13">
    <name type="scientific">Aureimonas glaciei</name>
    <dbReference type="NCBI Taxonomy" id="1776957"/>
    <lineage>
        <taxon>Bacteria</taxon>
        <taxon>Pseudomonadati</taxon>
        <taxon>Pseudomonadota</taxon>
        <taxon>Alphaproteobacteria</taxon>
        <taxon>Hyphomicrobiales</taxon>
        <taxon>Aurantimonadaceae</taxon>
        <taxon>Aureimonas</taxon>
    </lineage>
</organism>
<accession>A0A916XSW7</accession>
<dbReference type="Gene3D" id="3.40.50.880">
    <property type="match status" value="1"/>
</dbReference>
<evidence type="ECO:0000256" key="9">
    <source>
        <dbReference type="HAMAP-Rule" id="MF_00027"/>
    </source>
</evidence>
<dbReference type="PROSITE" id="PS51274">
    <property type="entry name" value="GATASE_COBBQ"/>
    <property type="match status" value="1"/>
</dbReference>
<evidence type="ECO:0000313" key="13">
    <source>
        <dbReference type="Proteomes" id="UP000613160"/>
    </source>
</evidence>
<comment type="miscellaneous">
    <text evidence="9">The a and c carboxylates of hydrogenobyrinate are activated for nucleophilic attack via formation of a phosphorylated intermediate by ATP. CobB catalyzes first the amidation of the c-carboxylate, and then that of the a-carboxylate.</text>
</comment>
<dbReference type="GO" id="GO:0042242">
    <property type="term" value="F:cobyrinic acid a,c-diamide synthase activity"/>
    <property type="evidence" value="ECO:0007669"/>
    <property type="project" value="InterPro"/>
</dbReference>
<dbReference type="Pfam" id="PF01656">
    <property type="entry name" value="CbiA"/>
    <property type="match status" value="1"/>
</dbReference>
<comment type="cofactor">
    <cofactor evidence="1 9">
        <name>Mg(2+)</name>
        <dbReference type="ChEBI" id="CHEBI:18420"/>
    </cofactor>
</comment>
<sequence length="449" mass="46362">MPGLLIAAPSSGAGKTSVTLGLLRAFRRARIAMASAKAGPDYIDPAFHAAAGGRPCVNLDPWAMRPDLLSVLAAEALWPTEAGHSAAEGLVVEGMMGLFDGAADGTGASADLAATLGLSVVLVVDCAKQSHSAAALVRGFRDHRADVALAGVVLNRVGSPRHAAMLVQAIAPLGVPVLGVLPADPGLGLPERHLGLVQAMEHADLEGFLERAADWVSSGLDLAALRALARRGPGNGPDGSDGAATRQPSALAVPRLAPLGQRIAVARDTAFAFAYPHLLGGWRRAGASLSFFSPLADEAPDPDADAVYLPGGYPELHAGRLAVARRFAEGMRAAASRGAAIYGECGGYMMLGDSIEDADGIRHAMLGLLPLSTSFATRRRHLGYRRVAMSGFPWDGALAAHEFHYASIVHEGAAEPLLRASDAAGTDLGPRGLRIGRVGGSFLHVIDRA</sequence>
<evidence type="ECO:0000256" key="8">
    <source>
        <dbReference type="ARBA" id="ARBA00022962"/>
    </source>
</evidence>
<dbReference type="InterPro" id="IPR027417">
    <property type="entry name" value="P-loop_NTPase"/>
</dbReference>
<dbReference type="Proteomes" id="UP000613160">
    <property type="component" value="Unassembled WGS sequence"/>
</dbReference>
<evidence type="ECO:0000256" key="1">
    <source>
        <dbReference type="ARBA" id="ARBA00001946"/>
    </source>
</evidence>
<evidence type="ECO:0000256" key="5">
    <source>
        <dbReference type="ARBA" id="ARBA00022741"/>
    </source>
</evidence>
<keyword evidence="5 9" id="KW-0547">Nucleotide-binding</keyword>
<dbReference type="InterPro" id="IPR011698">
    <property type="entry name" value="GATase_3"/>
</dbReference>
<feature type="active site" description="Nucleophile" evidence="9">
    <location>
        <position position="345"/>
    </location>
</feature>
<gene>
    <name evidence="9 12" type="primary">cobB</name>
    <name evidence="12" type="ORF">GCM10011335_04390</name>
</gene>
<dbReference type="SUPFAM" id="SSF52540">
    <property type="entry name" value="P-loop containing nucleoside triphosphate hydrolases"/>
    <property type="match status" value="1"/>
</dbReference>
<keyword evidence="6 9" id="KW-0067">ATP-binding</keyword>
<dbReference type="InterPro" id="IPR002586">
    <property type="entry name" value="CobQ/CobB/MinD/ParA_Nub-bd_dom"/>
</dbReference>
<keyword evidence="7 9" id="KW-0460">Magnesium</keyword>
<comment type="caution">
    <text evidence="12">The sequence shown here is derived from an EMBL/GenBank/DDBJ whole genome shotgun (WGS) entry which is preliminary data.</text>
</comment>
<evidence type="ECO:0000256" key="2">
    <source>
        <dbReference type="ARBA" id="ARBA00006205"/>
    </source>
</evidence>
<comment type="similarity">
    <text evidence="9">Belongs to the CobB/CbiA family.</text>
</comment>
<evidence type="ECO:0000259" key="11">
    <source>
        <dbReference type="Pfam" id="PF07685"/>
    </source>
</evidence>
<evidence type="ECO:0000256" key="7">
    <source>
        <dbReference type="ARBA" id="ARBA00022842"/>
    </source>
</evidence>
<dbReference type="HAMAP" id="MF_00027">
    <property type="entry name" value="CobB_CbiA"/>
    <property type="match status" value="1"/>
</dbReference>
<comment type="pathway">
    <text evidence="9">Cofactor biosynthesis; adenosylcobalamin biosynthesis; cob(II)yrinate a,c-diamide from precorrin-2 (aerobic route): step 9/10.</text>
</comment>
<dbReference type="Pfam" id="PF07685">
    <property type="entry name" value="GATase_3"/>
    <property type="match status" value="1"/>
</dbReference>
<dbReference type="SUPFAM" id="SSF52317">
    <property type="entry name" value="Class I glutamine amidotransferase-like"/>
    <property type="match status" value="1"/>
</dbReference>
<comment type="function">
    <text evidence="9">Catalyzes the ATP-dependent amidation of the two carboxylate groups at positions a and c of hydrogenobyrinate, using either L-glutamine or ammonia as the nitrogen source.</text>
</comment>
<comment type="catalytic activity">
    <reaction evidence="9">
        <text>hydrogenobyrinate + 2 L-glutamine + 2 ATP + 2 H2O = hydrogenobyrinate a,c-diamide + 2 L-glutamate + 2 ADP + 2 phosphate + 2 H(+)</text>
        <dbReference type="Rhea" id="RHEA:12544"/>
        <dbReference type="ChEBI" id="CHEBI:15377"/>
        <dbReference type="ChEBI" id="CHEBI:15378"/>
        <dbReference type="ChEBI" id="CHEBI:29985"/>
        <dbReference type="ChEBI" id="CHEBI:30616"/>
        <dbReference type="ChEBI" id="CHEBI:43474"/>
        <dbReference type="ChEBI" id="CHEBI:58359"/>
        <dbReference type="ChEBI" id="CHEBI:77873"/>
        <dbReference type="ChEBI" id="CHEBI:77874"/>
        <dbReference type="ChEBI" id="CHEBI:456216"/>
        <dbReference type="EC" id="6.3.5.9"/>
    </reaction>
</comment>
<feature type="domain" description="CobB/CobQ-like glutamine amidotransferase" evidence="11">
    <location>
        <begin position="262"/>
        <end position="446"/>
    </location>
</feature>
<proteinExistence type="inferred from homology"/>
<evidence type="ECO:0000313" key="12">
    <source>
        <dbReference type="EMBL" id="GGD04720.1"/>
    </source>
</evidence>
<feature type="site" description="Increases nucleophilicity of active site Cys" evidence="9">
    <location>
        <position position="444"/>
    </location>
</feature>
<dbReference type="PANTHER" id="PTHR43873">
    <property type="entry name" value="COBYRINATE A,C-DIAMIDE SYNTHASE"/>
    <property type="match status" value="1"/>
</dbReference>
<keyword evidence="13" id="KW-1185">Reference proteome</keyword>
<dbReference type="InterPro" id="IPR004484">
    <property type="entry name" value="CbiA/CobB_synth"/>
</dbReference>
<keyword evidence="4 9" id="KW-0436">Ligase</keyword>
<name>A0A916XSW7_9HYPH</name>
<dbReference type="GO" id="GO:0009236">
    <property type="term" value="P:cobalamin biosynthetic process"/>
    <property type="evidence" value="ECO:0007669"/>
    <property type="project" value="UniProtKB-UniRule"/>
</dbReference>
<comment type="similarity">
    <text evidence="2">Belongs to the CobB/CobQ family. CobQ subfamily.</text>
</comment>
<keyword evidence="8 9" id="KW-0315">Glutamine amidotransferase</keyword>
<reference evidence="12" key="2">
    <citation type="submission" date="2020-09" db="EMBL/GenBank/DDBJ databases">
        <authorList>
            <person name="Sun Q."/>
            <person name="Zhou Y."/>
        </authorList>
    </citation>
    <scope>NUCLEOTIDE SEQUENCE</scope>
    <source>
        <strain evidence="12">CGMCC 1.15493</strain>
    </source>
</reference>
<feature type="domain" description="CobQ/CobB/MinD/ParA nucleotide binding" evidence="10">
    <location>
        <begin position="5"/>
        <end position="193"/>
    </location>
</feature>
<dbReference type="GO" id="GO:0043802">
    <property type="term" value="F:hydrogenobyrinic acid a,c-diamide synthase (glutamine-hydrolysing) activity"/>
    <property type="evidence" value="ECO:0007669"/>
    <property type="project" value="UniProtKB-UniRule"/>
</dbReference>
<keyword evidence="3 9" id="KW-0169">Cobalamin biosynthesis</keyword>
<dbReference type="AlphaFoldDB" id="A0A916XSW7"/>
<dbReference type="EC" id="6.3.5.9" evidence="9"/>
<comment type="domain">
    <text evidence="9">Comprises of two domains. The C-terminal domain contains the binding site for glutamine and catalyzes the hydrolysis of this substrate to glutamate and ammonia. The N-terminal domain is anticipated to bind ATP and hydrogenobyrinate and catalyzes the ultimate synthesis of the diamide product. The ammonia produced via the glutaminase domain is probably translocated to the adjacent domain via a molecular tunnel, where it reacts with an activated intermediate.</text>
</comment>
<dbReference type="InterPro" id="IPR029062">
    <property type="entry name" value="Class_I_gatase-like"/>
</dbReference>
<evidence type="ECO:0000256" key="6">
    <source>
        <dbReference type="ARBA" id="ARBA00022840"/>
    </source>
</evidence>